<dbReference type="Pfam" id="PF00076">
    <property type="entry name" value="RRM_1"/>
    <property type="match status" value="1"/>
</dbReference>
<dbReference type="Proteomes" id="UP001231189">
    <property type="component" value="Unassembled WGS sequence"/>
</dbReference>
<protein>
    <recommendedName>
        <fullName evidence="1">RRM domain-containing protein</fullName>
    </recommendedName>
</protein>
<dbReference type="InterPro" id="IPR000504">
    <property type="entry name" value="RRM_dom"/>
</dbReference>
<feature type="domain" description="RRM" evidence="1">
    <location>
        <begin position="431"/>
        <end position="505"/>
    </location>
</feature>
<dbReference type="EMBL" id="JAUUTY010000003">
    <property type="protein sequence ID" value="KAK1670607.1"/>
    <property type="molecule type" value="Genomic_DNA"/>
</dbReference>
<evidence type="ECO:0000259" key="1">
    <source>
        <dbReference type="SMART" id="SM00360"/>
    </source>
</evidence>
<dbReference type="SMART" id="SM00360">
    <property type="entry name" value="RRM"/>
    <property type="match status" value="1"/>
</dbReference>
<dbReference type="InterPro" id="IPR012677">
    <property type="entry name" value="Nucleotide-bd_a/b_plait_sf"/>
</dbReference>
<proteinExistence type="predicted"/>
<accession>A0AAD8T663</accession>
<dbReference type="PANTHER" id="PTHR33110">
    <property type="entry name" value="F-BOX/KELCH-REPEAT PROTEIN-RELATED"/>
    <property type="match status" value="1"/>
</dbReference>
<evidence type="ECO:0000313" key="3">
    <source>
        <dbReference type="Proteomes" id="UP001231189"/>
    </source>
</evidence>
<keyword evidence="3" id="KW-1185">Reference proteome</keyword>
<dbReference type="PANTHER" id="PTHR33110:SF99">
    <property type="entry name" value="DUF295 DOMAIN-CONTAINING PROTEIN"/>
    <property type="match status" value="1"/>
</dbReference>
<dbReference type="InterPro" id="IPR035979">
    <property type="entry name" value="RBD_domain_sf"/>
</dbReference>
<evidence type="ECO:0000313" key="2">
    <source>
        <dbReference type="EMBL" id="KAK1670607.1"/>
    </source>
</evidence>
<dbReference type="Gene3D" id="3.30.70.330">
    <property type="match status" value="1"/>
</dbReference>
<gene>
    <name evidence="2" type="ORF">QYE76_058766</name>
</gene>
<reference evidence="2" key="1">
    <citation type="submission" date="2023-07" db="EMBL/GenBank/DDBJ databases">
        <title>A chromosome-level genome assembly of Lolium multiflorum.</title>
        <authorList>
            <person name="Chen Y."/>
            <person name="Copetti D."/>
            <person name="Kolliker R."/>
            <person name="Studer B."/>
        </authorList>
    </citation>
    <scope>NUCLEOTIDE SEQUENCE</scope>
    <source>
        <strain evidence="2">02402/16</strain>
        <tissue evidence="2">Leaf</tissue>
    </source>
</reference>
<dbReference type="Pfam" id="PF03478">
    <property type="entry name" value="Beta-prop_KIB1-4"/>
    <property type="match status" value="1"/>
</dbReference>
<name>A0AAD8T663_LOLMU</name>
<organism evidence="2 3">
    <name type="scientific">Lolium multiflorum</name>
    <name type="common">Italian ryegrass</name>
    <name type="synonym">Lolium perenne subsp. multiflorum</name>
    <dbReference type="NCBI Taxonomy" id="4521"/>
    <lineage>
        <taxon>Eukaryota</taxon>
        <taxon>Viridiplantae</taxon>
        <taxon>Streptophyta</taxon>
        <taxon>Embryophyta</taxon>
        <taxon>Tracheophyta</taxon>
        <taxon>Spermatophyta</taxon>
        <taxon>Magnoliopsida</taxon>
        <taxon>Liliopsida</taxon>
        <taxon>Poales</taxon>
        <taxon>Poaceae</taxon>
        <taxon>BOP clade</taxon>
        <taxon>Pooideae</taxon>
        <taxon>Poodae</taxon>
        <taxon>Poeae</taxon>
        <taxon>Poeae Chloroplast Group 2 (Poeae type)</taxon>
        <taxon>Loliodinae</taxon>
        <taxon>Loliinae</taxon>
        <taxon>Lolium</taxon>
    </lineage>
</organism>
<dbReference type="AlphaFoldDB" id="A0AAD8T663"/>
<sequence>MNGKRWSDLSPDVLREISSRLWEPTDFIYFHAVCKPWRNSRDPPLQGTSTTQFLPWLLAPAQKDPDHLMFRCVFSNASYRATAASPVPRRNWVCRADGAAYWYLTVENLRPSLHDPLTGEVTHLPPLPYRIGEWDKEIPCGVVYRDGSTLLHRIFRVVVMDSGVHIVRFMAALLNPGDTEWVIVDRTFQAEGYSGQLYAGYHDGKIMVTESGLWHAITPDDHNVVALDVLVPKPLYNAWEKHAYWSRQYNYLLESRGELLWALVKVYIHHNARRYHHRLSLSVHALEVDDSATEKTMRWVRKTGRSMAGRVLFLGCPNSFVVDASRLRGEDRACAYLAYSGPEGIPREQVGVYRFDLVSNKVEFFEQLPREWNVGRCTWIIPQPSITPIQELTGRRLVAQELEQQTQDNMAPITSPTRITHIERYYGPSFRAMARDLPLTVTSYQLQLFLSKHGKVSNVEVLYYRKTKRSQGIGLFTMSTIHANVEDALEALNALALDGCSLNIKLVRRGIDDRGCLQ</sequence>
<dbReference type="InterPro" id="IPR005174">
    <property type="entry name" value="KIB1-4_b-propeller"/>
</dbReference>
<comment type="caution">
    <text evidence="2">The sequence shown here is derived from an EMBL/GenBank/DDBJ whole genome shotgun (WGS) entry which is preliminary data.</text>
</comment>
<dbReference type="GO" id="GO:0003723">
    <property type="term" value="F:RNA binding"/>
    <property type="evidence" value="ECO:0007669"/>
    <property type="project" value="InterPro"/>
</dbReference>
<dbReference type="SUPFAM" id="SSF54928">
    <property type="entry name" value="RNA-binding domain, RBD"/>
    <property type="match status" value="1"/>
</dbReference>